<proteinExistence type="predicted"/>
<dbReference type="InterPro" id="IPR014710">
    <property type="entry name" value="RmlC-like_jellyroll"/>
</dbReference>
<evidence type="ECO:0000313" key="1">
    <source>
        <dbReference type="EMBL" id="RJF96006.1"/>
    </source>
</evidence>
<name>A0A3A3G3L8_9BURK</name>
<dbReference type="AlphaFoldDB" id="A0A3A3G3L8"/>
<dbReference type="InterPro" id="IPR011051">
    <property type="entry name" value="RmlC_Cupin_sf"/>
</dbReference>
<dbReference type="SUPFAM" id="SSF51182">
    <property type="entry name" value="RmlC-like cupins"/>
    <property type="match status" value="1"/>
</dbReference>
<gene>
    <name evidence="1" type="ORF">D3871_21920</name>
</gene>
<accession>A0A3A3G3L8</accession>
<reference evidence="2" key="1">
    <citation type="submission" date="2018-09" db="EMBL/GenBank/DDBJ databases">
        <authorList>
            <person name="Zhu H."/>
        </authorList>
    </citation>
    <scope>NUCLEOTIDE SEQUENCE [LARGE SCALE GENOMIC DNA]</scope>
    <source>
        <strain evidence="2">K1R23-30</strain>
    </source>
</reference>
<keyword evidence="2" id="KW-1185">Reference proteome</keyword>
<sequence length="126" mass="14134">MALNPQHSYVHLAADGMATELPGGEQFWSLPETEIERYGSGWLISEYEFTADWPNWEMHPEADEFVYLLSGSIRLLLEKSDGVQELVLKDSGAVVVPRGVWHTAKVHLPSRVLHVTRGAGTRHRAV</sequence>
<organism evidence="1 2">
    <name type="scientific">Noviherbaspirillum saxi</name>
    <dbReference type="NCBI Taxonomy" id="2320863"/>
    <lineage>
        <taxon>Bacteria</taxon>
        <taxon>Pseudomonadati</taxon>
        <taxon>Pseudomonadota</taxon>
        <taxon>Betaproteobacteria</taxon>
        <taxon>Burkholderiales</taxon>
        <taxon>Oxalobacteraceae</taxon>
        <taxon>Noviherbaspirillum</taxon>
    </lineage>
</organism>
<protein>
    <submittedName>
        <fullName evidence="1">Cupin domain-containing protein</fullName>
    </submittedName>
</protein>
<dbReference type="Proteomes" id="UP000265955">
    <property type="component" value="Unassembled WGS sequence"/>
</dbReference>
<evidence type="ECO:0000313" key="2">
    <source>
        <dbReference type="Proteomes" id="UP000265955"/>
    </source>
</evidence>
<comment type="caution">
    <text evidence="1">The sequence shown here is derived from an EMBL/GenBank/DDBJ whole genome shotgun (WGS) entry which is preliminary data.</text>
</comment>
<dbReference type="Gene3D" id="2.60.120.10">
    <property type="entry name" value="Jelly Rolls"/>
    <property type="match status" value="1"/>
</dbReference>
<dbReference type="RefSeq" id="WP_119771153.1">
    <property type="nucleotide sequence ID" value="NZ_QYUO01000002.1"/>
</dbReference>
<dbReference type="OrthoDB" id="512358at2"/>
<dbReference type="EMBL" id="QYUO01000002">
    <property type="protein sequence ID" value="RJF96006.1"/>
    <property type="molecule type" value="Genomic_DNA"/>
</dbReference>